<name>A0A383A234_9ZZZZ</name>
<proteinExistence type="predicted"/>
<accession>A0A383A234</accession>
<gene>
    <name evidence="1" type="ORF">METZ01_LOCUS454565</name>
</gene>
<organism evidence="1">
    <name type="scientific">marine metagenome</name>
    <dbReference type="NCBI Taxonomy" id="408172"/>
    <lineage>
        <taxon>unclassified sequences</taxon>
        <taxon>metagenomes</taxon>
        <taxon>ecological metagenomes</taxon>
    </lineage>
</organism>
<reference evidence="1" key="1">
    <citation type="submission" date="2018-05" db="EMBL/GenBank/DDBJ databases">
        <authorList>
            <person name="Lanie J.A."/>
            <person name="Ng W.-L."/>
            <person name="Kazmierczak K.M."/>
            <person name="Andrzejewski T.M."/>
            <person name="Davidsen T.M."/>
            <person name="Wayne K.J."/>
            <person name="Tettelin H."/>
            <person name="Glass J.I."/>
            <person name="Rusch D."/>
            <person name="Podicherti R."/>
            <person name="Tsui H.-C.T."/>
            <person name="Winkler M.E."/>
        </authorList>
    </citation>
    <scope>NUCLEOTIDE SEQUENCE</scope>
</reference>
<evidence type="ECO:0000313" key="1">
    <source>
        <dbReference type="EMBL" id="SVE01711.1"/>
    </source>
</evidence>
<dbReference type="AlphaFoldDB" id="A0A383A234"/>
<dbReference type="EMBL" id="UINC01188477">
    <property type="protein sequence ID" value="SVE01711.1"/>
    <property type="molecule type" value="Genomic_DNA"/>
</dbReference>
<feature type="non-terminal residue" evidence="1">
    <location>
        <position position="1"/>
    </location>
</feature>
<protein>
    <submittedName>
        <fullName evidence="1">Uncharacterized protein</fullName>
    </submittedName>
</protein>
<sequence length="40" mass="4749">LKFKPIWIRKFAEGLAVAYLERNNDPLLIEFFENHGTMPE</sequence>